<feature type="compositionally biased region" description="Polar residues" evidence="1">
    <location>
        <begin position="91"/>
        <end position="100"/>
    </location>
</feature>
<feature type="region of interest" description="Disordered" evidence="1">
    <location>
        <begin position="1"/>
        <end position="226"/>
    </location>
</feature>
<gene>
    <name evidence="2" type="ORF">E3N88_24058</name>
</gene>
<feature type="compositionally biased region" description="Basic and acidic residues" evidence="1">
    <location>
        <begin position="291"/>
        <end position="302"/>
    </location>
</feature>
<evidence type="ECO:0000313" key="3">
    <source>
        <dbReference type="Proteomes" id="UP000326396"/>
    </source>
</evidence>
<organism evidence="2 3">
    <name type="scientific">Mikania micrantha</name>
    <name type="common">bitter vine</name>
    <dbReference type="NCBI Taxonomy" id="192012"/>
    <lineage>
        <taxon>Eukaryota</taxon>
        <taxon>Viridiplantae</taxon>
        <taxon>Streptophyta</taxon>
        <taxon>Embryophyta</taxon>
        <taxon>Tracheophyta</taxon>
        <taxon>Spermatophyta</taxon>
        <taxon>Magnoliopsida</taxon>
        <taxon>eudicotyledons</taxon>
        <taxon>Gunneridae</taxon>
        <taxon>Pentapetalae</taxon>
        <taxon>asterids</taxon>
        <taxon>campanulids</taxon>
        <taxon>Asterales</taxon>
        <taxon>Asteraceae</taxon>
        <taxon>Asteroideae</taxon>
        <taxon>Heliantheae alliance</taxon>
        <taxon>Eupatorieae</taxon>
        <taxon>Mikania</taxon>
    </lineage>
</organism>
<feature type="compositionally biased region" description="Basic and acidic residues" evidence="1">
    <location>
        <begin position="39"/>
        <end position="61"/>
    </location>
</feature>
<keyword evidence="3" id="KW-1185">Reference proteome</keyword>
<feature type="compositionally biased region" description="Polar residues" evidence="1">
    <location>
        <begin position="1"/>
        <end position="14"/>
    </location>
</feature>
<comment type="caution">
    <text evidence="2">The sequence shown here is derived from an EMBL/GenBank/DDBJ whole genome shotgun (WGS) entry which is preliminary data.</text>
</comment>
<protein>
    <submittedName>
        <fullName evidence="2">Uncharacterized protein</fullName>
    </submittedName>
</protein>
<dbReference type="EMBL" id="SZYD01000012">
    <property type="protein sequence ID" value="KAD4586457.1"/>
    <property type="molecule type" value="Genomic_DNA"/>
</dbReference>
<dbReference type="PANTHER" id="PTHR34367">
    <property type="entry name" value="OS02G0734667 PROTEIN"/>
    <property type="match status" value="1"/>
</dbReference>
<dbReference type="Proteomes" id="UP000326396">
    <property type="component" value="Linkage Group LG2"/>
</dbReference>
<feature type="region of interest" description="Disordered" evidence="1">
    <location>
        <begin position="248"/>
        <end position="274"/>
    </location>
</feature>
<dbReference type="InterPro" id="IPR040412">
    <property type="entry name" value="At1g65710-like"/>
</dbReference>
<dbReference type="PANTHER" id="PTHR34367:SF1">
    <property type="entry name" value="OS04G0528600 PROTEIN"/>
    <property type="match status" value="1"/>
</dbReference>
<feature type="compositionally biased region" description="Acidic residues" evidence="1">
    <location>
        <begin position="125"/>
        <end position="138"/>
    </location>
</feature>
<proteinExistence type="predicted"/>
<sequence>MGSCFSKKTSSTALSPEPQDSDLKSGHQPANNTRNDQQAFKKEIFVIKHRPSHEIDRHSDQESENNPSAITGVRLRTSGCSKEDDCDRLSRCNSAGAQNTTRRRRYSRSKGSFDLGPNSNVNSNNDDDGDVGDDEDDDALNHHHRNRHRQPEIRVSSSRQSSSRERRISISPSRRSSSKDRRISISPSRRSESPFGSSVAASGSSSSRPAKMISVPATDKSNNAGVQQAVVGPVKRIHVKRNVSPARTNLRVFSDNQSKDQESSSREADHRRRSLVEIDNNAARCAHMRDTKRTRKLSRDLDMNPETIFEPSLGAGPGPGSGSGSSPPSYASLLLEDIHNFHKKNASVSTTPPAFALPECVNKACLIMEAVADLNANTGSLCLDDRWRNQTTIRNDSSGMAVNGLT</sequence>
<feature type="region of interest" description="Disordered" evidence="1">
    <location>
        <begin position="291"/>
        <end position="329"/>
    </location>
</feature>
<feature type="compositionally biased region" description="Polar residues" evidence="1">
    <location>
        <begin position="28"/>
        <end position="38"/>
    </location>
</feature>
<dbReference type="OrthoDB" id="1927466at2759"/>
<dbReference type="AlphaFoldDB" id="A0A5N6NHA8"/>
<accession>A0A5N6NHA8</accession>
<name>A0A5N6NHA8_9ASTR</name>
<feature type="compositionally biased region" description="Basic and acidic residues" evidence="1">
    <location>
        <begin position="257"/>
        <end position="274"/>
    </location>
</feature>
<reference evidence="2 3" key="1">
    <citation type="submission" date="2019-05" db="EMBL/GenBank/DDBJ databases">
        <title>Mikania micrantha, genome provides insights into the molecular mechanism of rapid growth.</title>
        <authorList>
            <person name="Liu B."/>
        </authorList>
    </citation>
    <scope>NUCLEOTIDE SEQUENCE [LARGE SCALE GENOMIC DNA]</scope>
    <source>
        <strain evidence="2">NLD-2019</strain>
        <tissue evidence="2">Leaf</tissue>
    </source>
</reference>
<feature type="compositionally biased region" description="Basic and acidic residues" evidence="1">
    <location>
        <begin position="81"/>
        <end position="90"/>
    </location>
</feature>
<evidence type="ECO:0000256" key="1">
    <source>
        <dbReference type="SAM" id="MobiDB-lite"/>
    </source>
</evidence>
<feature type="compositionally biased region" description="Low complexity" evidence="1">
    <location>
        <begin position="196"/>
        <end position="207"/>
    </location>
</feature>
<evidence type="ECO:0000313" key="2">
    <source>
        <dbReference type="EMBL" id="KAD4586457.1"/>
    </source>
</evidence>